<proteinExistence type="predicted"/>
<keyword evidence="3" id="KW-1185">Reference proteome</keyword>
<sequence length="99" mass="11321">MENVDEQHHQRLPLSQVVSDCVRKWFQETLTEAKGGDFNMQVLLAQMYTNGYGVSKDAHKGKLWMTRASRVRSSVWKVSNKRPGYNASDSDSDDEIVET</sequence>
<accession>A0AAV3P2F9</accession>
<name>A0AAV3P2F9_LITER</name>
<protein>
    <submittedName>
        <fullName evidence="2">Uncharacterized protein</fullName>
    </submittedName>
</protein>
<feature type="region of interest" description="Disordered" evidence="1">
    <location>
        <begin position="80"/>
        <end position="99"/>
    </location>
</feature>
<dbReference type="EMBL" id="BAABME010000831">
    <property type="protein sequence ID" value="GAA0145785.1"/>
    <property type="molecule type" value="Genomic_DNA"/>
</dbReference>
<dbReference type="PANTHER" id="PTHR36792">
    <property type="entry name" value="EXPRESSED PROTEIN"/>
    <property type="match status" value="1"/>
</dbReference>
<evidence type="ECO:0000313" key="3">
    <source>
        <dbReference type="Proteomes" id="UP001454036"/>
    </source>
</evidence>
<organism evidence="2 3">
    <name type="scientific">Lithospermum erythrorhizon</name>
    <name type="common">Purple gromwell</name>
    <name type="synonym">Lithospermum officinale var. erythrorhizon</name>
    <dbReference type="NCBI Taxonomy" id="34254"/>
    <lineage>
        <taxon>Eukaryota</taxon>
        <taxon>Viridiplantae</taxon>
        <taxon>Streptophyta</taxon>
        <taxon>Embryophyta</taxon>
        <taxon>Tracheophyta</taxon>
        <taxon>Spermatophyta</taxon>
        <taxon>Magnoliopsida</taxon>
        <taxon>eudicotyledons</taxon>
        <taxon>Gunneridae</taxon>
        <taxon>Pentapetalae</taxon>
        <taxon>asterids</taxon>
        <taxon>lamiids</taxon>
        <taxon>Boraginales</taxon>
        <taxon>Boraginaceae</taxon>
        <taxon>Boraginoideae</taxon>
        <taxon>Lithospermeae</taxon>
        <taxon>Lithospermum</taxon>
    </lineage>
</organism>
<gene>
    <name evidence="2" type="ORF">LIER_05897</name>
</gene>
<reference evidence="2 3" key="1">
    <citation type="submission" date="2024-01" db="EMBL/GenBank/DDBJ databases">
        <title>The complete chloroplast genome sequence of Lithospermum erythrorhizon: insights into the phylogenetic relationship among Boraginaceae species and the maternal lineages of purple gromwells.</title>
        <authorList>
            <person name="Okada T."/>
            <person name="Watanabe K."/>
        </authorList>
    </citation>
    <scope>NUCLEOTIDE SEQUENCE [LARGE SCALE GENOMIC DNA]</scope>
</reference>
<dbReference type="InterPro" id="IPR011990">
    <property type="entry name" value="TPR-like_helical_dom_sf"/>
</dbReference>
<dbReference type="AlphaFoldDB" id="A0AAV3P2F9"/>
<comment type="caution">
    <text evidence="2">The sequence shown here is derived from an EMBL/GenBank/DDBJ whole genome shotgun (WGS) entry which is preliminary data.</text>
</comment>
<dbReference type="SUPFAM" id="SSF81901">
    <property type="entry name" value="HCP-like"/>
    <property type="match status" value="1"/>
</dbReference>
<dbReference type="PANTHER" id="PTHR36792:SF5">
    <property type="entry name" value="SEL1 REPEAT PROTEIN"/>
    <property type="match status" value="1"/>
</dbReference>
<evidence type="ECO:0000256" key="1">
    <source>
        <dbReference type="SAM" id="MobiDB-lite"/>
    </source>
</evidence>
<dbReference type="Proteomes" id="UP001454036">
    <property type="component" value="Unassembled WGS sequence"/>
</dbReference>
<dbReference type="Gene3D" id="1.25.40.10">
    <property type="entry name" value="Tetratricopeptide repeat domain"/>
    <property type="match status" value="1"/>
</dbReference>
<evidence type="ECO:0000313" key="2">
    <source>
        <dbReference type="EMBL" id="GAA0145785.1"/>
    </source>
</evidence>
<feature type="compositionally biased region" description="Acidic residues" evidence="1">
    <location>
        <begin position="90"/>
        <end position="99"/>
    </location>
</feature>